<accession>A0A1G6S5N3</accession>
<dbReference type="EMBL" id="FMZK01000005">
    <property type="protein sequence ID" value="SDD11991.1"/>
    <property type="molecule type" value="Genomic_DNA"/>
</dbReference>
<dbReference type="InterPro" id="IPR045428">
    <property type="entry name" value="EACC1"/>
</dbReference>
<gene>
    <name evidence="1" type="ORF">SAMN05216505_105178</name>
</gene>
<dbReference type="AlphaFoldDB" id="A0A1G6S5N3"/>
<organism evidence="1 2">
    <name type="scientific">Streptomyces prasinopilosus</name>
    <dbReference type="NCBI Taxonomy" id="67344"/>
    <lineage>
        <taxon>Bacteria</taxon>
        <taxon>Bacillati</taxon>
        <taxon>Actinomycetota</taxon>
        <taxon>Actinomycetes</taxon>
        <taxon>Kitasatosporales</taxon>
        <taxon>Streptomycetaceae</taxon>
        <taxon>Streptomyces</taxon>
    </lineage>
</organism>
<dbReference type="RefSeq" id="WP_055574191.1">
    <property type="nucleotide sequence ID" value="NZ_LIQM01000595.1"/>
</dbReference>
<dbReference type="Proteomes" id="UP000182100">
    <property type="component" value="Unassembled WGS sequence"/>
</dbReference>
<name>A0A1G6S5N3_9ACTN</name>
<dbReference type="STRING" id="67344.SAMN05216505_105178"/>
<reference evidence="2" key="1">
    <citation type="submission" date="2016-10" db="EMBL/GenBank/DDBJ databases">
        <authorList>
            <person name="Varghese N."/>
            <person name="Submissions S."/>
        </authorList>
    </citation>
    <scope>NUCLEOTIDE SEQUENCE [LARGE SCALE GENOMIC DNA]</scope>
    <source>
        <strain evidence="2">CGMCC 4.3504</strain>
    </source>
</reference>
<dbReference type="Pfam" id="PF19953">
    <property type="entry name" value="EACC1"/>
    <property type="match status" value="1"/>
</dbReference>
<keyword evidence="2" id="KW-1185">Reference proteome</keyword>
<evidence type="ECO:0000313" key="1">
    <source>
        <dbReference type="EMBL" id="SDD11991.1"/>
    </source>
</evidence>
<protein>
    <submittedName>
        <fullName evidence="1">Uncharacterized protein</fullName>
    </submittedName>
</protein>
<evidence type="ECO:0000313" key="2">
    <source>
        <dbReference type="Proteomes" id="UP000182100"/>
    </source>
</evidence>
<sequence>MIPVVEIRHPQGARGLEGLRTYLVRDPRARRLGRVHWQTAEPKAGELGDGLDALGIVLTSLLTLPSFLETIVAWRKSRGQTAETVEIRLGDSSIHVRGTEDPAEIRRLAETLMAAYPEDGQGTSPGSAGSSP</sequence>
<proteinExistence type="predicted"/>